<dbReference type="InterPro" id="IPR013767">
    <property type="entry name" value="PAS_fold"/>
</dbReference>
<evidence type="ECO:0000259" key="1">
    <source>
        <dbReference type="PROSITE" id="PS50112"/>
    </source>
</evidence>
<evidence type="ECO:0000313" key="3">
    <source>
        <dbReference type="Proteomes" id="UP000635606"/>
    </source>
</evidence>
<gene>
    <name evidence="2" type="ORF">Voc01_061580</name>
</gene>
<evidence type="ECO:0000313" key="2">
    <source>
        <dbReference type="EMBL" id="GIJ71241.1"/>
    </source>
</evidence>
<sequence length="168" mass="18702">MFGTDELIVSKTDTKGVITYANDVFLRLSAFPEDEVIGRPHNLIRHPDMPRCVFKLLWDTLKDRQEIFAYIVNLAGDGAHYWVLAHVTPSFDASGQVVGYHSNRRLPDRDAVAATTALYADLRAAERQHSRPADAIEASTALLNQKLADRGQTFDQFIWSLTSEGAAA</sequence>
<name>A0A8J4A1N2_9ACTN</name>
<dbReference type="PROSITE" id="PS50112">
    <property type="entry name" value="PAS"/>
    <property type="match status" value="1"/>
</dbReference>
<dbReference type="Pfam" id="PF00989">
    <property type="entry name" value="PAS"/>
    <property type="match status" value="1"/>
</dbReference>
<proteinExistence type="predicted"/>
<dbReference type="InterPro" id="IPR035965">
    <property type="entry name" value="PAS-like_dom_sf"/>
</dbReference>
<dbReference type="Gene3D" id="3.30.450.20">
    <property type="entry name" value="PAS domain"/>
    <property type="match status" value="1"/>
</dbReference>
<keyword evidence="3" id="KW-1185">Reference proteome</keyword>
<protein>
    <submittedName>
        <fullName evidence="2">Transcriptional regulator</fullName>
    </submittedName>
</protein>
<dbReference type="Proteomes" id="UP000635606">
    <property type="component" value="Unassembled WGS sequence"/>
</dbReference>
<feature type="domain" description="PAS" evidence="1">
    <location>
        <begin position="13"/>
        <end position="64"/>
    </location>
</feature>
<dbReference type="CDD" id="cd00130">
    <property type="entry name" value="PAS"/>
    <property type="match status" value="1"/>
</dbReference>
<dbReference type="NCBIfam" id="TIGR00229">
    <property type="entry name" value="sensory_box"/>
    <property type="match status" value="1"/>
</dbReference>
<comment type="caution">
    <text evidence="2">The sequence shown here is derived from an EMBL/GenBank/DDBJ whole genome shotgun (WGS) entry which is preliminary data.</text>
</comment>
<organism evidence="2 3">
    <name type="scientific">Virgisporangium ochraceum</name>
    <dbReference type="NCBI Taxonomy" id="65505"/>
    <lineage>
        <taxon>Bacteria</taxon>
        <taxon>Bacillati</taxon>
        <taxon>Actinomycetota</taxon>
        <taxon>Actinomycetes</taxon>
        <taxon>Micromonosporales</taxon>
        <taxon>Micromonosporaceae</taxon>
        <taxon>Virgisporangium</taxon>
    </lineage>
</organism>
<accession>A0A8J4A1N2</accession>
<dbReference type="InterPro" id="IPR000014">
    <property type="entry name" value="PAS"/>
</dbReference>
<dbReference type="SUPFAM" id="SSF55785">
    <property type="entry name" value="PYP-like sensor domain (PAS domain)"/>
    <property type="match status" value="1"/>
</dbReference>
<dbReference type="AlphaFoldDB" id="A0A8J4A1N2"/>
<dbReference type="GO" id="GO:0006355">
    <property type="term" value="P:regulation of DNA-templated transcription"/>
    <property type="evidence" value="ECO:0007669"/>
    <property type="project" value="InterPro"/>
</dbReference>
<reference evidence="2" key="1">
    <citation type="submission" date="2021-01" db="EMBL/GenBank/DDBJ databases">
        <title>Whole genome shotgun sequence of Virgisporangium ochraceum NBRC 16418.</title>
        <authorList>
            <person name="Komaki H."/>
            <person name="Tamura T."/>
        </authorList>
    </citation>
    <scope>NUCLEOTIDE SEQUENCE</scope>
    <source>
        <strain evidence="2">NBRC 16418</strain>
    </source>
</reference>
<dbReference type="EMBL" id="BOPH01000087">
    <property type="protein sequence ID" value="GIJ71241.1"/>
    <property type="molecule type" value="Genomic_DNA"/>
</dbReference>